<proteinExistence type="predicted"/>
<protein>
    <submittedName>
        <fullName evidence="1">Uncharacterized protein</fullName>
    </submittedName>
</protein>
<dbReference type="EMBL" id="AP019822">
    <property type="protein sequence ID" value="BBM37245.1"/>
    <property type="molecule type" value="Genomic_DNA"/>
</dbReference>
<dbReference type="STRING" id="714315.GCA_000516535_02199"/>
<dbReference type="KEGG" id="lgo:JCM16774_2204"/>
<dbReference type="InterPro" id="IPR036782">
    <property type="entry name" value="NE0471-like_N"/>
</dbReference>
<name>A0A510JG73_9FUSO</name>
<dbReference type="InterPro" id="IPR018841">
    <property type="entry name" value="DUF2442"/>
</dbReference>
<organism evidence="1 2">
    <name type="scientific">Pseudoleptotrichia goodfellowii</name>
    <dbReference type="NCBI Taxonomy" id="157692"/>
    <lineage>
        <taxon>Bacteria</taxon>
        <taxon>Fusobacteriati</taxon>
        <taxon>Fusobacteriota</taxon>
        <taxon>Fusobacteriia</taxon>
        <taxon>Fusobacteriales</taxon>
        <taxon>Leptotrichiaceae</taxon>
        <taxon>Pseudoleptotrichia</taxon>
    </lineage>
</organism>
<dbReference type="Gene3D" id="3.30.2020.10">
    <property type="entry name" value="NE0471-like N-terminal domain"/>
    <property type="match status" value="1"/>
</dbReference>
<dbReference type="Proteomes" id="UP000321606">
    <property type="component" value="Chromosome"/>
</dbReference>
<dbReference type="Pfam" id="PF10387">
    <property type="entry name" value="DUF2442"/>
    <property type="match status" value="1"/>
</dbReference>
<sequence length="87" mass="10357">MFYKIVNVKTMTDYNLLVQFQNGVEKIYNLNPLFEKWEDFKDLMNIRGLFEQVKVDKGGYGISWNDEIDLSCNELWNNGEIVKEKIE</sequence>
<accession>A0A510JG73</accession>
<dbReference type="AlphaFoldDB" id="A0A510JG73"/>
<reference evidence="1 2" key="1">
    <citation type="submission" date="2019-07" db="EMBL/GenBank/DDBJ databases">
        <title>Complete Genome Sequence of Leptotrichia goodfellowii Strain JCM 16774.</title>
        <authorList>
            <person name="Watanabe S."/>
            <person name="Cui L."/>
        </authorList>
    </citation>
    <scope>NUCLEOTIDE SEQUENCE [LARGE SCALE GENOMIC DNA]</scope>
    <source>
        <strain evidence="1 2">JCM16774</strain>
    </source>
</reference>
<dbReference type="SUPFAM" id="SSF143880">
    <property type="entry name" value="NE0471 N-terminal domain-like"/>
    <property type="match status" value="1"/>
</dbReference>
<evidence type="ECO:0000313" key="1">
    <source>
        <dbReference type="EMBL" id="BBM37245.1"/>
    </source>
</evidence>
<evidence type="ECO:0000313" key="2">
    <source>
        <dbReference type="Proteomes" id="UP000321606"/>
    </source>
</evidence>
<dbReference type="OrthoDB" id="427321at2"/>
<gene>
    <name evidence="1" type="ORF">JCM16774_2204</name>
</gene>
<dbReference type="RefSeq" id="WP_006806299.1">
    <property type="nucleotide sequence ID" value="NZ_AP019822.1"/>
</dbReference>